<organism evidence="1 2">
    <name type="scientific">Tieghemiomyces parasiticus</name>
    <dbReference type="NCBI Taxonomy" id="78921"/>
    <lineage>
        <taxon>Eukaryota</taxon>
        <taxon>Fungi</taxon>
        <taxon>Fungi incertae sedis</taxon>
        <taxon>Zoopagomycota</taxon>
        <taxon>Kickxellomycotina</taxon>
        <taxon>Dimargaritomycetes</taxon>
        <taxon>Dimargaritales</taxon>
        <taxon>Dimargaritaceae</taxon>
        <taxon>Tieghemiomyces</taxon>
    </lineage>
</organism>
<evidence type="ECO:0000313" key="1">
    <source>
        <dbReference type="EMBL" id="KAJ1912072.1"/>
    </source>
</evidence>
<evidence type="ECO:0000313" key="2">
    <source>
        <dbReference type="Proteomes" id="UP001150569"/>
    </source>
</evidence>
<reference evidence="1" key="1">
    <citation type="submission" date="2022-07" db="EMBL/GenBank/DDBJ databases">
        <title>Phylogenomic reconstructions and comparative analyses of Kickxellomycotina fungi.</title>
        <authorList>
            <person name="Reynolds N.K."/>
            <person name="Stajich J.E."/>
            <person name="Barry K."/>
            <person name="Grigoriev I.V."/>
            <person name="Crous P."/>
            <person name="Smith M.E."/>
        </authorList>
    </citation>
    <scope>NUCLEOTIDE SEQUENCE</scope>
    <source>
        <strain evidence="1">RSA 861</strain>
    </source>
</reference>
<keyword evidence="2" id="KW-1185">Reference proteome</keyword>
<comment type="caution">
    <text evidence="1">The sequence shown here is derived from an EMBL/GenBank/DDBJ whole genome shotgun (WGS) entry which is preliminary data.</text>
</comment>
<gene>
    <name evidence="1" type="ORF">IWQ60_009838</name>
</gene>
<sequence length="165" mass="18873">MLLLEAGYVTTTDGEPTVPQWQSSDTLPMRDETREALNSSLKSVLEDLPSYLHWCAYELGLATAHEVLRRAYPDSEQSPFPECKFFYDTRYFYFARIGDKIHFYVRTNTDDLILEQRNSLESVDSSTVPDYGFGPTGADFPIPTEPFIVDKDHVEQPARSILFGF</sequence>
<dbReference type="Proteomes" id="UP001150569">
    <property type="component" value="Unassembled WGS sequence"/>
</dbReference>
<dbReference type="AlphaFoldDB" id="A0A9W7ZUV7"/>
<protein>
    <submittedName>
        <fullName evidence="1">Uncharacterized protein</fullName>
    </submittedName>
</protein>
<proteinExistence type="predicted"/>
<accession>A0A9W7ZUV7</accession>
<dbReference type="EMBL" id="JANBPT010000866">
    <property type="protein sequence ID" value="KAJ1912072.1"/>
    <property type="molecule type" value="Genomic_DNA"/>
</dbReference>
<name>A0A9W7ZUV7_9FUNG</name>